<dbReference type="PANTHER" id="PTHR28047">
    <property type="entry name" value="PROTEIN DCG1"/>
    <property type="match status" value="1"/>
</dbReference>
<evidence type="ECO:0000313" key="3">
    <source>
        <dbReference type="Proteomes" id="UP000599074"/>
    </source>
</evidence>
<dbReference type="Proteomes" id="UP000599074">
    <property type="component" value="Unassembled WGS sequence"/>
</dbReference>
<dbReference type="PANTHER" id="PTHR28047:SF5">
    <property type="entry name" value="PROTEIN DCG1"/>
    <property type="match status" value="1"/>
</dbReference>
<reference evidence="2" key="1">
    <citation type="submission" date="2021-01" db="EMBL/GenBank/DDBJ databases">
        <title>Whole genome shotgun sequence of Planosporangium mesophilum NBRC 109066.</title>
        <authorList>
            <person name="Komaki H."/>
            <person name="Tamura T."/>
        </authorList>
    </citation>
    <scope>NUCLEOTIDE SEQUENCE</scope>
    <source>
        <strain evidence="2">NBRC 109066</strain>
    </source>
</reference>
<name>A0A8J3X2B8_9ACTN</name>
<comment type="similarity">
    <text evidence="1">Belongs to the HyuE racemase family.</text>
</comment>
<dbReference type="GO" id="GO:0047661">
    <property type="term" value="F:amino-acid racemase activity"/>
    <property type="evidence" value="ECO:0007669"/>
    <property type="project" value="InterPro"/>
</dbReference>
<organism evidence="2 3">
    <name type="scientific">Planosporangium mesophilum</name>
    <dbReference type="NCBI Taxonomy" id="689768"/>
    <lineage>
        <taxon>Bacteria</taxon>
        <taxon>Bacillati</taxon>
        <taxon>Actinomycetota</taxon>
        <taxon>Actinomycetes</taxon>
        <taxon>Micromonosporales</taxon>
        <taxon>Micromonosporaceae</taxon>
        <taxon>Planosporangium</taxon>
    </lineage>
</organism>
<gene>
    <name evidence="2" type="primary">hyuE</name>
    <name evidence="2" type="ORF">Pme01_43380</name>
</gene>
<dbReference type="InterPro" id="IPR015942">
    <property type="entry name" value="Asp/Glu/hydantoin_racemase"/>
</dbReference>
<comment type="caution">
    <text evidence="2">The sequence shown here is derived from an EMBL/GenBank/DDBJ whole genome shotgun (WGS) entry which is preliminary data.</text>
</comment>
<dbReference type="EMBL" id="BOON01000040">
    <property type="protein sequence ID" value="GII24741.1"/>
    <property type="molecule type" value="Genomic_DNA"/>
</dbReference>
<dbReference type="InterPro" id="IPR052186">
    <property type="entry name" value="Hydantoin_racemase-like"/>
</dbReference>
<dbReference type="AlphaFoldDB" id="A0A8J3X2B8"/>
<accession>A0A8J3X2B8</accession>
<dbReference type="Gene3D" id="3.40.50.12500">
    <property type="match status" value="1"/>
</dbReference>
<sequence>MGLRIWQQSITDLEQLPQYRSTLAAHGRTVCAPDTEVEVHGVRPGTYPDGLTPIEAIAYPWCHTLLSLQIVQGAIEAERQGFDAVAVSCFFDPGLVEARSAVDIPVVSMCETAFLVASSVGRRYGLIGLDDAHARYLHGLAREYGVSDRIAAIVPLHPAVTEADLDPVHGGGGDLARRVAGAAEALVARGADLIIPAEGVLNTALMRQGLRELGGVPVLDAYGALLAYAETLVRLRRTTGLATSRVGAYAKPDTAVRDHIAGMSTVELRRVAC</sequence>
<dbReference type="Pfam" id="PF01177">
    <property type="entry name" value="Asp_Glu_race"/>
    <property type="match status" value="1"/>
</dbReference>
<evidence type="ECO:0000313" key="2">
    <source>
        <dbReference type="EMBL" id="GII24741.1"/>
    </source>
</evidence>
<proteinExistence type="inferred from homology"/>
<keyword evidence="3" id="KW-1185">Reference proteome</keyword>
<dbReference type="RefSeq" id="WP_168114396.1">
    <property type="nucleotide sequence ID" value="NZ_BOON01000040.1"/>
</dbReference>
<protein>
    <submittedName>
        <fullName evidence="2">Hydantoin racemase</fullName>
    </submittedName>
</protein>
<evidence type="ECO:0000256" key="1">
    <source>
        <dbReference type="ARBA" id="ARBA00038414"/>
    </source>
</evidence>
<dbReference type="InterPro" id="IPR053714">
    <property type="entry name" value="Iso_Racemase_Enz_sf"/>
</dbReference>